<accession>Q7BSP7</accession>
<evidence type="ECO:0000256" key="8">
    <source>
        <dbReference type="PROSITE-ProRule" id="PRU00533"/>
    </source>
</evidence>
<name>Q7BSP7_YERPU</name>
<dbReference type="EC" id="2.3.1.184" evidence="1 9"/>
<comment type="catalytic activity">
    <reaction evidence="7 9">
        <text>a fatty acyl-[ACP] + S-adenosyl-L-methionine = an N-acyl-L-homoserine lactone + S-methyl-5'-thioadenosine + holo-[ACP] + H(+)</text>
        <dbReference type="Rhea" id="RHEA:10096"/>
        <dbReference type="Rhea" id="RHEA-COMP:9685"/>
        <dbReference type="Rhea" id="RHEA-COMP:14125"/>
        <dbReference type="ChEBI" id="CHEBI:15378"/>
        <dbReference type="ChEBI" id="CHEBI:17509"/>
        <dbReference type="ChEBI" id="CHEBI:55474"/>
        <dbReference type="ChEBI" id="CHEBI:59789"/>
        <dbReference type="ChEBI" id="CHEBI:64479"/>
        <dbReference type="ChEBI" id="CHEBI:138651"/>
        <dbReference type="EC" id="2.3.1.184"/>
    </reaction>
</comment>
<evidence type="ECO:0000256" key="3">
    <source>
        <dbReference type="ARBA" id="ARBA00022654"/>
    </source>
</evidence>
<evidence type="ECO:0000256" key="7">
    <source>
        <dbReference type="ARBA" id="ARBA00048576"/>
    </source>
</evidence>
<proteinExistence type="inferred from homology"/>
<dbReference type="AlphaFoldDB" id="Q7BSP7"/>
<dbReference type="Gene3D" id="3.40.630.30">
    <property type="match status" value="1"/>
</dbReference>
<dbReference type="GO" id="GO:0009372">
    <property type="term" value="P:quorum sensing"/>
    <property type="evidence" value="ECO:0007669"/>
    <property type="project" value="UniProtKB-UniRule"/>
</dbReference>
<comment type="similarity">
    <text evidence="8 9">Belongs to the autoinducer synthase family.</text>
</comment>
<keyword evidence="3 8" id="KW-0673">Quorum sensing</keyword>
<dbReference type="InterPro" id="IPR001690">
    <property type="entry name" value="Autoind_synthase"/>
</dbReference>
<sequence length="228" mass="26841">MHTGSIKYQGKIMLEIFDVRYDELTDIRSEDLYKLRKKTFKDRLNWEVNCSNGMEFDEYDNSDTRYLLGIYQGQLICSVRFIELHLPNMITHTFNALFDDVALPKRGYIESSRFFVDKTRAKLLFGNHYPISYLFFLSIINYSRHNGYTGIYTIVSRAMLTILKRSGWQVEVIKEAHITEKERIYLLHLPIDRDNQARLLLQVNQRLQDPCSVLSTWPISLPVMPESA</sequence>
<keyword evidence="4 9" id="KW-0808">Transferase</keyword>
<evidence type="ECO:0000256" key="4">
    <source>
        <dbReference type="ARBA" id="ARBA00022679"/>
    </source>
</evidence>
<dbReference type="GO" id="GO:0061579">
    <property type="term" value="F:N-acyl homoserine lactone synthase activity"/>
    <property type="evidence" value="ECO:0007669"/>
    <property type="project" value="UniProtKB-UniRule"/>
</dbReference>
<dbReference type="InterPro" id="IPR016181">
    <property type="entry name" value="Acyl_CoA_acyltransferase"/>
</dbReference>
<keyword evidence="5 9" id="KW-0949">S-adenosyl-L-methionine</keyword>
<keyword evidence="6 8" id="KW-0071">Autoinducer synthesis</keyword>
<dbReference type="InterPro" id="IPR018311">
    <property type="entry name" value="Autoind_synth_CS"/>
</dbReference>
<dbReference type="SUPFAM" id="SSF55729">
    <property type="entry name" value="Acyl-CoA N-acyltransferases (Nat)"/>
    <property type="match status" value="1"/>
</dbReference>
<protein>
    <recommendedName>
        <fullName evidence="2 9">Acyl-homoserine-lactone synthase</fullName>
        <ecNumber evidence="1 9">2.3.1.184</ecNumber>
    </recommendedName>
    <alternativeName>
        <fullName evidence="9">Autoinducer synthesis protein</fullName>
    </alternativeName>
</protein>
<evidence type="ECO:0000256" key="2">
    <source>
        <dbReference type="ARBA" id="ARBA00018768"/>
    </source>
</evidence>
<dbReference type="PROSITE" id="PS51187">
    <property type="entry name" value="AUTOINDUCER_SYNTH_2"/>
    <property type="match status" value="1"/>
</dbReference>
<dbReference type="PRINTS" id="PR01549">
    <property type="entry name" value="AUTOINDCRSYN"/>
</dbReference>
<gene>
    <name evidence="10" type="primary">ytbI</name>
</gene>
<dbReference type="EMBL" id="AF079136">
    <property type="protein sequence ID" value="AAC28704.2"/>
    <property type="molecule type" value="Genomic_DNA"/>
</dbReference>
<dbReference type="PROSITE" id="PS00949">
    <property type="entry name" value="AUTOINDUCER_SYNTH_1"/>
    <property type="match status" value="1"/>
</dbReference>
<evidence type="ECO:0000256" key="5">
    <source>
        <dbReference type="ARBA" id="ARBA00022691"/>
    </source>
</evidence>
<dbReference type="PANTHER" id="PTHR39322">
    <property type="entry name" value="ACYL-HOMOSERINE-LACTONE SYNTHASE"/>
    <property type="match status" value="1"/>
</dbReference>
<evidence type="ECO:0000256" key="1">
    <source>
        <dbReference type="ARBA" id="ARBA00012340"/>
    </source>
</evidence>
<dbReference type="Pfam" id="PF00765">
    <property type="entry name" value="Autoind_synth"/>
    <property type="match status" value="1"/>
</dbReference>
<evidence type="ECO:0000256" key="9">
    <source>
        <dbReference type="RuleBase" id="RU361135"/>
    </source>
</evidence>
<reference evidence="10" key="2">
    <citation type="submission" date="2003-04" db="EMBL/GenBank/DDBJ databases">
        <authorList>
            <person name="Atkinson S."/>
            <person name="Throup J.P."/>
            <person name="Williams P."/>
            <person name="Stewart G.S.A.B."/>
        </authorList>
    </citation>
    <scope>NUCLEOTIDE SEQUENCE</scope>
</reference>
<dbReference type="PANTHER" id="PTHR39322:SF1">
    <property type="entry name" value="ISOVALERYL-HOMOSERINE LACTONE SYNTHASE"/>
    <property type="match status" value="1"/>
</dbReference>
<dbReference type="GO" id="GO:0007165">
    <property type="term" value="P:signal transduction"/>
    <property type="evidence" value="ECO:0007669"/>
    <property type="project" value="TreeGrafter"/>
</dbReference>
<organism evidence="10">
    <name type="scientific">Yersinia pseudotuberculosis</name>
    <dbReference type="NCBI Taxonomy" id="633"/>
    <lineage>
        <taxon>Bacteria</taxon>
        <taxon>Pseudomonadati</taxon>
        <taxon>Pseudomonadota</taxon>
        <taxon>Gammaproteobacteria</taxon>
        <taxon>Enterobacterales</taxon>
        <taxon>Yersiniaceae</taxon>
        <taxon>Yersinia</taxon>
    </lineage>
</organism>
<evidence type="ECO:0000256" key="6">
    <source>
        <dbReference type="ARBA" id="ARBA00022929"/>
    </source>
</evidence>
<reference evidence="10" key="1">
    <citation type="journal article" date="1999" name="Mol. Microbiol.">
        <title>A hierarchical quorum-sensing system in Yersinia pseudotuberculosis is involved in the regulation of motility and clumping.</title>
        <authorList>
            <person name="Atkinson S."/>
            <person name="Throup J.P."/>
            <person name="Stewart G.S."/>
            <person name="Williams P."/>
        </authorList>
    </citation>
    <scope>NUCLEOTIDE SEQUENCE</scope>
</reference>
<evidence type="ECO:0000313" key="10">
    <source>
        <dbReference type="EMBL" id="AAC28704.2"/>
    </source>
</evidence>